<feature type="transmembrane region" description="Helical" evidence="4">
    <location>
        <begin position="407"/>
        <end position="432"/>
    </location>
</feature>
<name>A0A433QIW3_9FUNG</name>
<proteinExistence type="predicted"/>
<sequence length="527" mass="57252">MLQVLPVLFVVIMAYLSTAFTPKGSWAQTGLLLNNTIYVYGGNRTTETSSNLYALDVSHPWWCTNPAWVDRTSDAGSFAVPQTADNAMWPSADGRSFYVWGGGSILKTTLSQSGFAQYNVDTRTWSLPSAISNMSQQRREITAAWTASGIAYIWSGVTDVFTGNTSDPTVSYIVNELTTFDTKNLVWNVLDIAGPTPMPRVQYTATMLPDGRMVIIGGMTARQATSTAVSLAYVPLTDIPVFDTNTATWTFNNATGNIPAIRRRHTAVVGLDSISIIICCGGYMETVKYNDVAVLNTQTWIWTQPIIGGNIPAPRMAPTSIMVNGQMIMFFGAVSQVHFLTSLPITGRSLQLTNLNDINILDTRTTPFQWISNFSPTSISSSTFTSSVLPIITTSNSLDVSSGVATVGFIGGIIGITSGVLIVAAALIFLLIRWKKRLHRNSLYETSQTADWHESPAGSTIPSAQSGDNKPHDEQPDVMPTRRRLGKSAADGRSSVISHASSSRDRYPPNEVDLSESELPSNEMDRG</sequence>
<dbReference type="Proteomes" id="UP000274822">
    <property type="component" value="Unassembled WGS sequence"/>
</dbReference>
<comment type="caution">
    <text evidence="6">The sequence shown here is derived from an EMBL/GenBank/DDBJ whole genome shotgun (WGS) entry which is preliminary data.</text>
</comment>
<keyword evidence="5" id="KW-0732">Signal</keyword>
<dbReference type="AlphaFoldDB" id="A0A433QIW3"/>
<feature type="signal peptide" evidence="5">
    <location>
        <begin position="1"/>
        <end position="19"/>
    </location>
</feature>
<evidence type="ECO:0000256" key="2">
    <source>
        <dbReference type="ARBA" id="ARBA00022737"/>
    </source>
</evidence>
<dbReference type="InterPro" id="IPR015915">
    <property type="entry name" value="Kelch-typ_b-propeller"/>
</dbReference>
<accession>A0A433QIW3</accession>
<dbReference type="PANTHER" id="PTHR46093">
    <property type="entry name" value="ACYL-COA-BINDING DOMAIN-CONTAINING PROTEIN 5"/>
    <property type="match status" value="1"/>
</dbReference>
<organism evidence="6 7">
    <name type="scientific">Jimgerdemannia flammicorona</name>
    <dbReference type="NCBI Taxonomy" id="994334"/>
    <lineage>
        <taxon>Eukaryota</taxon>
        <taxon>Fungi</taxon>
        <taxon>Fungi incertae sedis</taxon>
        <taxon>Mucoromycota</taxon>
        <taxon>Mucoromycotina</taxon>
        <taxon>Endogonomycetes</taxon>
        <taxon>Endogonales</taxon>
        <taxon>Endogonaceae</taxon>
        <taxon>Jimgerdemannia</taxon>
    </lineage>
</organism>
<evidence type="ECO:0000313" key="7">
    <source>
        <dbReference type="Proteomes" id="UP000274822"/>
    </source>
</evidence>
<dbReference type="Pfam" id="PF24681">
    <property type="entry name" value="Kelch_KLHDC2_KLHL20_DRC7"/>
    <property type="match status" value="1"/>
</dbReference>
<evidence type="ECO:0000256" key="3">
    <source>
        <dbReference type="SAM" id="MobiDB-lite"/>
    </source>
</evidence>
<evidence type="ECO:0000256" key="5">
    <source>
        <dbReference type="SAM" id="SignalP"/>
    </source>
</evidence>
<dbReference type="Gene3D" id="2.120.10.80">
    <property type="entry name" value="Kelch-type beta propeller"/>
    <property type="match status" value="2"/>
</dbReference>
<feature type="compositionally biased region" description="Polar residues" evidence="3">
    <location>
        <begin position="457"/>
        <end position="468"/>
    </location>
</feature>
<keyword evidence="7" id="KW-1185">Reference proteome</keyword>
<feature type="chain" id="PRO_5019549070" description="Galactose oxidase" evidence="5">
    <location>
        <begin position="20"/>
        <end position="527"/>
    </location>
</feature>
<protein>
    <recommendedName>
        <fullName evidence="8">Galactose oxidase</fullName>
    </recommendedName>
</protein>
<keyword evidence="4" id="KW-0812">Transmembrane</keyword>
<keyword evidence="2" id="KW-0677">Repeat</keyword>
<feature type="region of interest" description="Disordered" evidence="3">
    <location>
        <begin position="446"/>
        <end position="527"/>
    </location>
</feature>
<reference evidence="6 7" key="1">
    <citation type="journal article" date="2018" name="New Phytol.">
        <title>Phylogenomics of Endogonaceae and evolution of mycorrhizas within Mucoromycota.</title>
        <authorList>
            <person name="Chang Y."/>
            <person name="Desiro A."/>
            <person name="Na H."/>
            <person name="Sandor L."/>
            <person name="Lipzen A."/>
            <person name="Clum A."/>
            <person name="Barry K."/>
            <person name="Grigoriev I.V."/>
            <person name="Martin F.M."/>
            <person name="Stajich J.E."/>
            <person name="Smith M.E."/>
            <person name="Bonito G."/>
            <person name="Spatafora J.W."/>
        </authorList>
    </citation>
    <scope>NUCLEOTIDE SEQUENCE [LARGE SCALE GENOMIC DNA]</scope>
    <source>
        <strain evidence="6 7">AD002</strain>
    </source>
</reference>
<keyword evidence="4" id="KW-1133">Transmembrane helix</keyword>
<evidence type="ECO:0008006" key="8">
    <source>
        <dbReference type="Google" id="ProtNLM"/>
    </source>
</evidence>
<keyword evidence="1" id="KW-0880">Kelch repeat</keyword>
<evidence type="ECO:0000313" key="6">
    <source>
        <dbReference type="EMBL" id="RUS29733.1"/>
    </source>
</evidence>
<dbReference type="EMBL" id="RBNJ01004762">
    <property type="protein sequence ID" value="RUS29733.1"/>
    <property type="molecule type" value="Genomic_DNA"/>
</dbReference>
<dbReference type="SUPFAM" id="SSF117281">
    <property type="entry name" value="Kelch motif"/>
    <property type="match status" value="2"/>
</dbReference>
<evidence type="ECO:0000256" key="4">
    <source>
        <dbReference type="SAM" id="Phobius"/>
    </source>
</evidence>
<keyword evidence="4" id="KW-0472">Membrane</keyword>
<dbReference type="PANTHER" id="PTHR46093:SF18">
    <property type="entry name" value="FIBRONECTIN TYPE-III DOMAIN-CONTAINING PROTEIN"/>
    <property type="match status" value="1"/>
</dbReference>
<gene>
    <name evidence="6" type="ORF">BC938DRAFT_480306</name>
</gene>
<evidence type="ECO:0000256" key="1">
    <source>
        <dbReference type="ARBA" id="ARBA00022441"/>
    </source>
</evidence>